<sequence>MTDELVNRIDASLEKDEAQLKEDLPGLLDEIAGQERSLIADNPEVFSRVVGRMEAIDIESFYADEPEAADQFQDLLWTGVNLLVENEPSIQEQITTDIVANFEADDCPMAGHLQVDASEETVTGGAGLADDPDLVLTGPADTLTALITGGTDPIQGFMTQEYELDGSVQKGTQLASVMGEITDSVPNQHAAD</sequence>
<comment type="caution">
    <text evidence="2">The sequence shown here is derived from an EMBL/GenBank/DDBJ whole genome shotgun (WGS) entry which is preliminary data.</text>
</comment>
<evidence type="ECO:0000259" key="1">
    <source>
        <dbReference type="Pfam" id="PF02036"/>
    </source>
</evidence>
<evidence type="ECO:0000313" key="3">
    <source>
        <dbReference type="Proteomes" id="UP001597119"/>
    </source>
</evidence>
<dbReference type="RefSeq" id="WP_247375553.1">
    <property type="nucleotide sequence ID" value="NZ_JALLGV010000001.1"/>
</dbReference>
<dbReference type="Gene3D" id="3.30.1050.10">
    <property type="entry name" value="SCP2 sterol-binding domain"/>
    <property type="match status" value="1"/>
</dbReference>
<feature type="domain" description="SCP2" evidence="1">
    <location>
        <begin position="110"/>
        <end position="178"/>
    </location>
</feature>
<dbReference type="InterPro" id="IPR036527">
    <property type="entry name" value="SCP2_sterol-bd_dom_sf"/>
</dbReference>
<dbReference type="InterPro" id="IPR003033">
    <property type="entry name" value="SCP2_sterol-bd_dom"/>
</dbReference>
<dbReference type="SUPFAM" id="SSF55718">
    <property type="entry name" value="SCP-like"/>
    <property type="match status" value="1"/>
</dbReference>
<reference evidence="2 3" key="1">
    <citation type="journal article" date="2019" name="Int. J. Syst. Evol. Microbiol.">
        <title>The Global Catalogue of Microorganisms (GCM) 10K type strain sequencing project: providing services to taxonomists for standard genome sequencing and annotation.</title>
        <authorList>
            <consortium name="The Broad Institute Genomics Platform"/>
            <consortium name="The Broad Institute Genome Sequencing Center for Infectious Disease"/>
            <person name="Wu L."/>
            <person name="Ma J."/>
        </authorList>
    </citation>
    <scope>NUCLEOTIDE SEQUENCE [LARGE SCALE GENOMIC DNA]</scope>
    <source>
        <strain evidence="2 3">CGMCC 1.12125</strain>
    </source>
</reference>
<keyword evidence="3" id="KW-1185">Reference proteome</keyword>
<proteinExistence type="predicted"/>
<name>A0ABD6C9I2_9EURY</name>
<organism evidence="2 3">
    <name type="scientific">Halorientalis brevis</name>
    <dbReference type="NCBI Taxonomy" id="1126241"/>
    <lineage>
        <taxon>Archaea</taxon>
        <taxon>Methanobacteriati</taxon>
        <taxon>Methanobacteriota</taxon>
        <taxon>Stenosarchaea group</taxon>
        <taxon>Halobacteria</taxon>
        <taxon>Halobacteriales</taxon>
        <taxon>Haloarculaceae</taxon>
        <taxon>Halorientalis</taxon>
    </lineage>
</organism>
<dbReference type="EMBL" id="JBHUDJ010000003">
    <property type="protein sequence ID" value="MFD1586993.1"/>
    <property type="molecule type" value="Genomic_DNA"/>
</dbReference>
<dbReference type="AlphaFoldDB" id="A0ABD6C9I2"/>
<protein>
    <submittedName>
        <fullName evidence="2">SCP2 sterol-binding domain-containing protein</fullName>
    </submittedName>
</protein>
<evidence type="ECO:0000313" key="2">
    <source>
        <dbReference type="EMBL" id="MFD1586993.1"/>
    </source>
</evidence>
<gene>
    <name evidence="2" type="ORF">ACFR9U_08355</name>
</gene>
<dbReference type="Proteomes" id="UP001597119">
    <property type="component" value="Unassembled WGS sequence"/>
</dbReference>
<accession>A0ABD6C9I2</accession>
<dbReference type="Pfam" id="PF02036">
    <property type="entry name" value="SCP2"/>
    <property type="match status" value="1"/>
</dbReference>